<dbReference type="InterPro" id="IPR011009">
    <property type="entry name" value="Kinase-like_dom_sf"/>
</dbReference>
<dbReference type="PROSITE" id="PS50011">
    <property type="entry name" value="PROTEIN_KINASE_DOM"/>
    <property type="match status" value="1"/>
</dbReference>
<dbReference type="GO" id="GO:0044773">
    <property type="term" value="P:mitotic DNA damage checkpoint signaling"/>
    <property type="evidence" value="ECO:0007669"/>
    <property type="project" value="TreeGrafter"/>
</dbReference>
<sequence>MAHPRQGHLSLIDTARECGNLLEQLKQHADRSKRRHLTTATLSLLDEVVGHVTGNSNALKAWSAAVGKGRQTTDPNIIRTVDEHFRQLEKRIAHVESALRHRLGLRMLLHKEEASTRVRYALDEITETIDYLQSQVKTVVRDSPDQQQRQKKISETISRTRRPYDVFLLELKRMSLAEKKVLRFGTCPILWREFPQRPDISAKVGTDKPGDGLIYDERDINKASAVLTDFFRAWSETILREHPSMSGLLPRVGKITSMPKICLILRGMRQERLLDCFCESQKADHHLPIPIATIEGIFQSQDAYHAPIFYAEQHRVALRTWNPGDHVEIPDEEPLPLIFDDNYRQGSYGTVQRVRDASTNEYYARKEQTSVNARKHLQREIARLKKLRHRHVVQFIKSYQRGNRFGLLLKPAATTDLERLLVRYHRNGYDYERDSGDQRRDRIFLFPIILTAFGCLSRGLAHIHASRIRHKDIKPANILFEKALTPEHPARFLWADFGLAYDFGQAGNSRTRSKSRYSPRYAAPEILAMSKIIFHTKAAKPEGWKPSEDDSDDSDASYEELAELDEEARPDTPWHGRSSDIFSFGCVFLEVLSVLVGEGPPMSKVGEFQALAPFGRNIDKMEQWAKKQSKNLKKEHQPLKILFMLGQKMINADPEKRPVIDAIVAELVVAGNTYFCTTCIEEPEDPRPNWDDTELFEAEEQEATDYQNGTIGNESHEFNDHQSQGHRVPYPSSELHESLESAQRARFSDHLSPNDAHAPRPVLRNPSGKGKSKDRSKSPQKLRFDGRANSEEG</sequence>
<dbReference type="Gene3D" id="3.30.200.20">
    <property type="entry name" value="Phosphorylase Kinase, domain 1"/>
    <property type="match status" value="1"/>
</dbReference>
<evidence type="ECO:0000259" key="2">
    <source>
        <dbReference type="PROSITE" id="PS50011"/>
    </source>
</evidence>
<dbReference type="GO" id="GO:0004674">
    <property type="term" value="F:protein serine/threonine kinase activity"/>
    <property type="evidence" value="ECO:0007669"/>
    <property type="project" value="TreeGrafter"/>
</dbReference>
<evidence type="ECO:0000256" key="1">
    <source>
        <dbReference type="SAM" id="MobiDB-lite"/>
    </source>
</evidence>
<dbReference type="PROSITE" id="PS00108">
    <property type="entry name" value="PROTEIN_KINASE_ST"/>
    <property type="match status" value="1"/>
</dbReference>
<feature type="compositionally biased region" description="Acidic residues" evidence="1">
    <location>
        <begin position="549"/>
        <end position="566"/>
    </location>
</feature>
<accession>A0AAD9ZJK0</accession>
<dbReference type="CDD" id="cd00180">
    <property type="entry name" value="PKc"/>
    <property type="match status" value="1"/>
</dbReference>
<feature type="compositionally biased region" description="Basic and acidic residues" evidence="1">
    <location>
        <begin position="771"/>
        <end position="793"/>
    </location>
</feature>
<dbReference type="AlphaFoldDB" id="A0AAD9ZJK0"/>
<protein>
    <recommendedName>
        <fullName evidence="2">Protein kinase domain-containing protein</fullName>
    </recommendedName>
</protein>
<proteinExistence type="predicted"/>
<gene>
    <name evidence="3" type="ORF">OEA41_001004</name>
</gene>
<dbReference type="GO" id="GO:0005634">
    <property type="term" value="C:nucleus"/>
    <property type="evidence" value="ECO:0007669"/>
    <property type="project" value="TreeGrafter"/>
</dbReference>
<reference evidence="3" key="1">
    <citation type="submission" date="2022-11" db="EMBL/GenBank/DDBJ databases">
        <title>Chromosomal genome sequence assembly and mating type (MAT) locus characterization of the leprose asexual lichenized fungus Lepraria neglecta (Nyl.) Erichsen.</title>
        <authorList>
            <person name="Allen J.L."/>
            <person name="Pfeffer B."/>
        </authorList>
    </citation>
    <scope>NUCLEOTIDE SEQUENCE</scope>
    <source>
        <strain evidence="3">Allen 5258</strain>
    </source>
</reference>
<evidence type="ECO:0000313" key="3">
    <source>
        <dbReference type="EMBL" id="KAK3178867.1"/>
    </source>
</evidence>
<feature type="region of interest" description="Disordered" evidence="1">
    <location>
        <begin position="540"/>
        <end position="573"/>
    </location>
</feature>
<dbReference type="SUPFAM" id="SSF56112">
    <property type="entry name" value="Protein kinase-like (PK-like)"/>
    <property type="match status" value="1"/>
</dbReference>
<dbReference type="InterPro" id="IPR000719">
    <property type="entry name" value="Prot_kinase_dom"/>
</dbReference>
<dbReference type="InterPro" id="IPR008271">
    <property type="entry name" value="Ser/Thr_kinase_AS"/>
</dbReference>
<dbReference type="EMBL" id="JASNWA010000003">
    <property type="protein sequence ID" value="KAK3178867.1"/>
    <property type="molecule type" value="Genomic_DNA"/>
</dbReference>
<dbReference type="SMART" id="SM00220">
    <property type="entry name" value="S_TKc"/>
    <property type="match status" value="1"/>
</dbReference>
<dbReference type="Gene3D" id="1.10.510.10">
    <property type="entry name" value="Transferase(Phosphotransferase) domain 1"/>
    <property type="match status" value="1"/>
</dbReference>
<comment type="caution">
    <text evidence="3">The sequence shown here is derived from an EMBL/GenBank/DDBJ whole genome shotgun (WGS) entry which is preliminary data.</text>
</comment>
<dbReference type="Proteomes" id="UP001276659">
    <property type="component" value="Unassembled WGS sequence"/>
</dbReference>
<dbReference type="PANTHER" id="PTHR44167">
    <property type="entry name" value="OVARIAN-SPECIFIC SERINE/THREONINE-PROTEIN KINASE LOK-RELATED"/>
    <property type="match status" value="1"/>
</dbReference>
<keyword evidence="4" id="KW-1185">Reference proteome</keyword>
<dbReference type="PANTHER" id="PTHR44167:SF24">
    <property type="entry name" value="SERINE_THREONINE-PROTEIN KINASE CHK2"/>
    <property type="match status" value="1"/>
</dbReference>
<feature type="region of interest" description="Disordered" evidence="1">
    <location>
        <begin position="709"/>
        <end position="793"/>
    </location>
</feature>
<organism evidence="3 4">
    <name type="scientific">Lepraria neglecta</name>
    <dbReference type="NCBI Taxonomy" id="209136"/>
    <lineage>
        <taxon>Eukaryota</taxon>
        <taxon>Fungi</taxon>
        <taxon>Dikarya</taxon>
        <taxon>Ascomycota</taxon>
        <taxon>Pezizomycotina</taxon>
        <taxon>Lecanoromycetes</taxon>
        <taxon>OSLEUM clade</taxon>
        <taxon>Lecanoromycetidae</taxon>
        <taxon>Lecanorales</taxon>
        <taxon>Lecanorineae</taxon>
        <taxon>Stereocaulaceae</taxon>
        <taxon>Lepraria</taxon>
    </lineage>
</organism>
<evidence type="ECO:0000313" key="4">
    <source>
        <dbReference type="Proteomes" id="UP001276659"/>
    </source>
</evidence>
<dbReference type="Pfam" id="PF00069">
    <property type="entry name" value="Pkinase"/>
    <property type="match status" value="1"/>
</dbReference>
<dbReference type="GO" id="GO:0005524">
    <property type="term" value="F:ATP binding"/>
    <property type="evidence" value="ECO:0007669"/>
    <property type="project" value="InterPro"/>
</dbReference>
<feature type="domain" description="Protein kinase" evidence="2">
    <location>
        <begin position="337"/>
        <end position="675"/>
    </location>
</feature>
<name>A0AAD9ZJK0_9LECA</name>